<accession>A0AAN7QDF9</accession>
<sequence>MNSATYNIRLKIKLAIATYNMRSMNKDEKLYELEEALKLINWDILEISEVRKREEQCITLNSGNTLFHKVVLE</sequence>
<gene>
    <name evidence="1" type="ORF">RN001_013773</name>
</gene>
<dbReference type="AlphaFoldDB" id="A0AAN7QDF9"/>
<proteinExistence type="predicted"/>
<dbReference type="EMBL" id="JARPUR010000006">
    <property type="protein sequence ID" value="KAK4874413.1"/>
    <property type="molecule type" value="Genomic_DNA"/>
</dbReference>
<protein>
    <submittedName>
        <fullName evidence="1">Uncharacterized protein</fullName>
    </submittedName>
</protein>
<evidence type="ECO:0000313" key="1">
    <source>
        <dbReference type="EMBL" id="KAK4874413.1"/>
    </source>
</evidence>
<dbReference type="Proteomes" id="UP001353858">
    <property type="component" value="Unassembled WGS sequence"/>
</dbReference>
<evidence type="ECO:0000313" key="2">
    <source>
        <dbReference type="Proteomes" id="UP001353858"/>
    </source>
</evidence>
<reference evidence="2" key="1">
    <citation type="submission" date="2023-01" db="EMBL/GenBank/DDBJ databases">
        <title>Key to firefly adult light organ development and bioluminescence: homeobox transcription factors regulate luciferase expression and transportation to peroxisome.</title>
        <authorList>
            <person name="Fu X."/>
        </authorList>
    </citation>
    <scope>NUCLEOTIDE SEQUENCE [LARGE SCALE GENOMIC DNA]</scope>
</reference>
<organism evidence="1 2">
    <name type="scientific">Aquatica leii</name>
    <dbReference type="NCBI Taxonomy" id="1421715"/>
    <lineage>
        <taxon>Eukaryota</taxon>
        <taxon>Metazoa</taxon>
        <taxon>Ecdysozoa</taxon>
        <taxon>Arthropoda</taxon>
        <taxon>Hexapoda</taxon>
        <taxon>Insecta</taxon>
        <taxon>Pterygota</taxon>
        <taxon>Neoptera</taxon>
        <taxon>Endopterygota</taxon>
        <taxon>Coleoptera</taxon>
        <taxon>Polyphaga</taxon>
        <taxon>Elateriformia</taxon>
        <taxon>Elateroidea</taxon>
        <taxon>Lampyridae</taxon>
        <taxon>Luciolinae</taxon>
        <taxon>Aquatica</taxon>
    </lineage>
</organism>
<keyword evidence="2" id="KW-1185">Reference proteome</keyword>
<comment type="caution">
    <text evidence="1">The sequence shown here is derived from an EMBL/GenBank/DDBJ whole genome shotgun (WGS) entry which is preliminary data.</text>
</comment>
<name>A0AAN7QDF9_9COLE</name>
<dbReference type="SUPFAM" id="SSF56219">
    <property type="entry name" value="DNase I-like"/>
    <property type="match status" value="1"/>
</dbReference>
<dbReference type="InterPro" id="IPR036691">
    <property type="entry name" value="Endo/exonu/phosph_ase_sf"/>
</dbReference>